<feature type="region of interest" description="Disordered" evidence="4">
    <location>
        <begin position="1"/>
        <end position="119"/>
    </location>
</feature>
<gene>
    <name evidence="5" type="ORF">AOQ84DRAFT_443770</name>
</gene>
<dbReference type="AlphaFoldDB" id="A0A8E2EN57"/>
<comment type="subcellular location">
    <subcellularLocation>
        <location evidence="1">Cytoplasm</location>
    </subcellularLocation>
</comment>
<feature type="compositionally biased region" description="Basic residues" evidence="4">
    <location>
        <begin position="90"/>
        <end position="103"/>
    </location>
</feature>
<name>A0A8E2EN57_9PEZI</name>
<evidence type="ECO:0000256" key="3">
    <source>
        <dbReference type="SAM" id="Coils"/>
    </source>
</evidence>
<dbReference type="GO" id="GO:0007017">
    <property type="term" value="P:microtubule-based process"/>
    <property type="evidence" value="ECO:0007669"/>
    <property type="project" value="InterPro"/>
</dbReference>
<protein>
    <submittedName>
        <fullName evidence="5">Uncharacterized protein</fullName>
    </submittedName>
</protein>
<keyword evidence="2" id="KW-0963">Cytoplasm</keyword>
<dbReference type="GO" id="GO:0005869">
    <property type="term" value="C:dynactin complex"/>
    <property type="evidence" value="ECO:0007669"/>
    <property type="project" value="InterPro"/>
</dbReference>
<evidence type="ECO:0000256" key="1">
    <source>
        <dbReference type="ARBA" id="ARBA00004496"/>
    </source>
</evidence>
<keyword evidence="3" id="KW-0175">Coiled coil</keyword>
<evidence type="ECO:0000256" key="2">
    <source>
        <dbReference type="ARBA" id="ARBA00022490"/>
    </source>
</evidence>
<dbReference type="Pfam" id="PF04912">
    <property type="entry name" value="Dynamitin"/>
    <property type="match status" value="1"/>
</dbReference>
<feature type="compositionally biased region" description="Polar residues" evidence="4">
    <location>
        <begin position="317"/>
        <end position="341"/>
    </location>
</feature>
<feature type="compositionally biased region" description="Basic and acidic residues" evidence="4">
    <location>
        <begin position="77"/>
        <end position="89"/>
    </location>
</feature>
<organism evidence="5 6">
    <name type="scientific">Glonium stellatum</name>
    <dbReference type="NCBI Taxonomy" id="574774"/>
    <lineage>
        <taxon>Eukaryota</taxon>
        <taxon>Fungi</taxon>
        <taxon>Dikarya</taxon>
        <taxon>Ascomycota</taxon>
        <taxon>Pezizomycotina</taxon>
        <taxon>Dothideomycetes</taxon>
        <taxon>Pleosporomycetidae</taxon>
        <taxon>Gloniales</taxon>
        <taxon>Gloniaceae</taxon>
        <taxon>Glonium</taxon>
    </lineage>
</organism>
<reference evidence="5 6" key="1">
    <citation type="journal article" date="2016" name="Nat. Commun.">
        <title>Ectomycorrhizal ecology is imprinted in the genome of the dominant symbiotic fungus Cenococcum geophilum.</title>
        <authorList>
            <consortium name="DOE Joint Genome Institute"/>
            <person name="Peter M."/>
            <person name="Kohler A."/>
            <person name="Ohm R.A."/>
            <person name="Kuo A."/>
            <person name="Krutzmann J."/>
            <person name="Morin E."/>
            <person name="Arend M."/>
            <person name="Barry K.W."/>
            <person name="Binder M."/>
            <person name="Choi C."/>
            <person name="Clum A."/>
            <person name="Copeland A."/>
            <person name="Grisel N."/>
            <person name="Haridas S."/>
            <person name="Kipfer T."/>
            <person name="LaButti K."/>
            <person name="Lindquist E."/>
            <person name="Lipzen A."/>
            <person name="Maire R."/>
            <person name="Meier B."/>
            <person name="Mihaltcheva S."/>
            <person name="Molinier V."/>
            <person name="Murat C."/>
            <person name="Poggeler S."/>
            <person name="Quandt C.A."/>
            <person name="Sperisen C."/>
            <person name="Tritt A."/>
            <person name="Tisserant E."/>
            <person name="Crous P.W."/>
            <person name="Henrissat B."/>
            <person name="Nehls U."/>
            <person name="Egli S."/>
            <person name="Spatafora J.W."/>
            <person name="Grigoriev I.V."/>
            <person name="Martin F.M."/>
        </authorList>
    </citation>
    <scope>NUCLEOTIDE SEQUENCE [LARGE SCALE GENOMIC DNA]</scope>
    <source>
        <strain evidence="5 6">CBS 207.34</strain>
    </source>
</reference>
<dbReference type="GO" id="GO:0005737">
    <property type="term" value="C:cytoplasm"/>
    <property type="evidence" value="ECO:0007669"/>
    <property type="project" value="UniProtKB-SubCell"/>
</dbReference>
<accession>A0A8E2EN57</accession>
<evidence type="ECO:0000256" key="4">
    <source>
        <dbReference type="SAM" id="MobiDB-lite"/>
    </source>
</evidence>
<evidence type="ECO:0000313" key="5">
    <source>
        <dbReference type="EMBL" id="OCL01801.1"/>
    </source>
</evidence>
<dbReference type="InterPro" id="IPR028133">
    <property type="entry name" value="Dynamitin"/>
</dbReference>
<proteinExistence type="predicted"/>
<dbReference type="PANTHER" id="PTHR15346">
    <property type="entry name" value="DYNACTIN SUBUNIT"/>
    <property type="match status" value="1"/>
</dbReference>
<keyword evidence="6" id="KW-1185">Reference proteome</keyword>
<dbReference type="Proteomes" id="UP000250140">
    <property type="component" value="Unassembled WGS sequence"/>
</dbReference>
<feature type="region of interest" description="Disordered" evidence="4">
    <location>
        <begin position="316"/>
        <end position="345"/>
    </location>
</feature>
<dbReference type="OrthoDB" id="4977at2759"/>
<feature type="coiled-coil region" evidence="3">
    <location>
        <begin position="394"/>
        <end position="428"/>
    </location>
</feature>
<sequence>MAQVRKYANLPDLDSAPDIYETPDLIEDSSTIPASTAALSASPSSSYSDSSDEDDTGINRRRLQPDQARSHFLSARVDARDVDFSDRVSHPRRSYRTSSRHQRQNIGISSNELGDLSDDENEAFEHKLARLRKEVEEIKYEFEKRQAENSNAPGVDKLESGGEDPAEGISHLSDLLDAVYVHGQGGITEAEAQLVRTIGRFSKASESRSGTQDGLEGIASARSTQVPRIQPSYVLAKAAEFDSRLSLLERHLGLSGSTMPDLADRPPKPILHTLGNLEQTLSTVAAATSTSLDAASQSVRKLIQEAERLDELRRSAHASNELNLPANQRNTRDSTALNGDSKSLEETERMSKINALYGTLPTIDSLSPTLPLILDRLRTLRLIHSSAGAASSMLEEVERRQAEQESEIKQWREALEKVEEKIQEGEGNLLNNVKVVGDWVKDLEARISKFA</sequence>
<feature type="compositionally biased region" description="Low complexity" evidence="4">
    <location>
        <begin position="29"/>
        <end position="49"/>
    </location>
</feature>
<evidence type="ECO:0000313" key="6">
    <source>
        <dbReference type="Proteomes" id="UP000250140"/>
    </source>
</evidence>
<dbReference type="EMBL" id="KV751052">
    <property type="protein sequence ID" value="OCL01801.1"/>
    <property type="molecule type" value="Genomic_DNA"/>
</dbReference>
<feature type="region of interest" description="Disordered" evidence="4">
    <location>
        <begin position="144"/>
        <end position="168"/>
    </location>
</feature>